<reference evidence="1" key="1">
    <citation type="submission" date="2016-10" db="EMBL/GenBank/DDBJ databases">
        <title>Sequence of Gallionella enrichment culture.</title>
        <authorList>
            <person name="Poehlein A."/>
            <person name="Muehling M."/>
            <person name="Daniel R."/>
        </authorList>
    </citation>
    <scope>NUCLEOTIDE SEQUENCE</scope>
</reference>
<dbReference type="AlphaFoldDB" id="A0A1J5PI87"/>
<accession>A0A1J5PI87</accession>
<organism evidence="1">
    <name type="scientific">mine drainage metagenome</name>
    <dbReference type="NCBI Taxonomy" id="410659"/>
    <lineage>
        <taxon>unclassified sequences</taxon>
        <taxon>metagenomes</taxon>
        <taxon>ecological metagenomes</taxon>
    </lineage>
</organism>
<proteinExistence type="predicted"/>
<name>A0A1J5PI87_9ZZZZ</name>
<evidence type="ECO:0000313" key="1">
    <source>
        <dbReference type="EMBL" id="OIQ67503.1"/>
    </source>
</evidence>
<comment type="caution">
    <text evidence="1">The sequence shown here is derived from an EMBL/GenBank/DDBJ whole genome shotgun (WGS) entry which is preliminary data.</text>
</comment>
<sequence>MAATCSSNFAPADIRRWSFAGSSVDSSSMIQMANHNAPVAMATTITQVMKFLRYRKKLRGFVTPAIT</sequence>
<gene>
    <name evidence="1" type="ORF">GALL_509190</name>
</gene>
<protein>
    <submittedName>
        <fullName evidence="1">Uncharacterized protein</fullName>
    </submittedName>
</protein>
<dbReference type="EMBL" id="MLJW01005886">
    <property type="protein sequence ID" value="OIQ67503.1"/>
    <property type="molecule type" value="Genomic_DNA"/>
</dbReference>